<dbReference type="EMBL" id="FOAA01000011">
    <property type="protein sequence ID" value="SEL20849.1"/>
    <property type="molecule type" value="Genomic_DNA"/>
</dbReference>
<dbReference type="NCBIfam" id="TIGR00238">
    <property type="entry name" value="KamA family radical SAM protein"/>
    <property type="match status" value="1"/>
</dbReference>
<dbReference type="SFLD" id="SFLDG01070">
    <property type="entry name" value="PLP-dependent"/>
    <property type="match status" value="1"/>
</dbReference>
<dbReference type="GO" id="GO:0046872">
    <property type="term" value="F:metal ion binding"/>
    <property type="evidence" value="ECO:0007669"/>
    <property type="project" value="UniProtKB-KW"/>
</dbReference>
<feature type="domain" description="Radical SAM core" evidence="17">
    <location>
        <begin position="137"/>
        <end position="361"/>
    </location>
</feature>
<dbReference type="NCBIfam" id="TIGR03821">
    <property type="entry name" value="EFP_modif_epmB"/>
    <property type="match status" value="1"/>
</dbReference>
<feature type="binding site" evidence="14">
    <location>
        <position position="159"/>
    </location>
    <ligand>
        <name>[4Fe-4S] cluster</name>
        <dbReference type="ChEBI" id="CHEBI:49883"/>
        <note>4Fe-4S-S-AdoMet</note>
    </ligand>
</feature>
<dbReference type="InterPro" id="IPR022462">
    <property type="entry name" value="EpmB"/>
</dbReference>
<dbReference type="SFLD" id="SFLDS00029">
    <property type="entry name" value="Radical_SAM"/>
    <property type="match status" value="1"/>
</dbReference>
<organism evidence="18 19">
    <name type="scientific">Ectothiorhodospira marina</name>
    <dbReference type="NCBI Taxonomy" id="1396821"/>
    <lineage>
        <taxon>Bacteria</taxon>
        <taxon>Pseudomonadati</taxon>
        <taxon>Pseudomonadota</taxon>
        <taxon>Gammaproteobacteria</taxon>
        <taxon>Chromatiales</taxon>
        <taxon>Ectothiorhodospiraceae</taxon>
        <taxon>Ectothiorhodospira</taxon>
    </lineage>
</organism>
<keyword evidence="10" id="KW-0408">Iron</keyword>
<evidence type="ECO:0000256" key="8">
    <source>
        <dbReference type="ARBA" id="ARBA00022723"/>
    </source>
</evidence>
<dbReference type="PANTHER" id="PTHR30538">
    <property type="entry name" value="LYSINE 2,3-AMINOMUTASE-RELATED"/>
    <property type="match status" value="1"/>
</dbReference>
<comment type="catalytic activity">
    <reaction evidence="1">
        <text>L-lysine = D-beta-lysine</text>
        <dbReference type="Rhea" id="RHEA:44148"/>
        <dbReference type="ChEBI" id="CHEBI:32551"/>
        <dbReference type="ChEBI" id="CHEBI:84138"/>
    </reaction>
</comment>
<dbReference type="InterPro" id="IPR003739">
    <property type="entry name" value="Lys_aminomutase/Glu_NH3_mut"/>
</dbReference>
<dbReference type="SUPFAM" id="SSF102114">
    <property type="entry name" value="Radical SAM enzymes"/>
    <property type="match status" value="1"/>
</dbReference>
<feature type="region of interest" description="Disordered" evidence="16">
    <location>
        <begin position="1"/>
        <end position="20"/>
    </location>
</feature>
<evidence type="ECO:0000313" key="19">
    <source>
        <dbReference type="Proteomes" id="UP000199256"/>
    </source>
</evidence>
<dbReference type="GO" id="GO:0051539">
    <property type="term" value="F:4 iron, 4 sulfur cluster binding"/>
    <property type="evidence" value="ECO:0007669"/>
    <property type="project" value="UniProtKB-KW"/>
</dbReference>
<evidence type="ECO:0000256" key="1">
    <source>
        <dbReference type="ARBA" id="ARBA00001352"/>
    </source>
</evidence>
<dbReference type="STRING" id="1396821.SAMN05444515_11177"/>
<evidence type="ECO:0000256" key="11">
    <source>
        <dbReference type="ARBA" id="ARBA00023014"/>
    </source>
</evidence>
<evidence type="ECO:0000313" key="18">
    <source>
        <dbReference type="EMBL" id="SEL20849.1"/>
    </source>
</evidence>
<evidence type="ECO:0000256" key="10">
    <source>
        <dbReference type="ARBA" id="ARBA00023004"/>
    </source>
</evidence>
<evidence type="ECO:0000256" key="13">
    <source>
        <dbReference type="ARBA" id="ARBA00030756"/>
    </source>
</evidence>
<keyword evidence="11 14" id="KW-0411">Iron-sulfur</keyword>
<evidence type="ECO:0000256" key="14">
    <source>
        <dbReference type="PIRSR" id="PIRSR004911-1"/>
    </source>
</evidence>
<dbReference type="PANTHER" id="PTHR30538:SF1">
    <property type="entry name" value="L-LYSINE 2,3-AMINOMUTASE"/>
    <property type="match status" value="1"/>
</dbReference>
<evidence type="ECO:0000256" key="9">
    <source>
        <dbReference type="ARBA" id="ARBA00022898"/>
    </source>
</evidence>
<comment type="cofactor">
    <cofactor evidence="3">
        <name>[4Fe-4S] cluster</name>
        <dbReference type="ChEBI" id="CHEBI:49883"/>
    </cofactor>
</comment>
<name>A0A1H7NC46_9GAMM</name>
<comment type="similarity">
    <text evidence="4">Belongs to the radical SAM superfamily. KamA family.</text>
</comment>
<dbReference type="SFLD" id="SFLDF00314">
    <property type="entry name" value="L-lysine_2_3-aminomutase_(yjeK"/>
    <property type="match status" value="1"/>
</dbReference>
<evidence type="ECO:0000256" key="7">
    <source>
        <dbReference type="ARBA" id="ARBA00022691"/>
    </source>
</evidence>
<keyword evidence="8 14" id="KW-0479">Metal-binding</keyword>
<dbReference type="PROSITE" id="PS51918">
    <property type="entry name" value="RADICAL_SAM"/>
    <property type="match status" value="1"/>
</dbReference>
<keyword evidence="12" id="KW-0413">Isomerase</keyword>
<evidence type="ECO:0000256" key="16">
    <source>
        <dbReference type="SAM" id="MobiDB-lite"/>
    </source>
</evidence>
<proteinExistence type="inferred from homology"/>
<accession>A0A1H7NC46</accession>
<dbReference type="InterPro" id="IPR058240">
    <property type="entry name" value="rSAM_sf"/>
</dbReference>
<dbReference type="Proteomes" id="UP000199256">
    <property type="component" value="Unassembled WGS sequence"/>
</dbReference>
<feature type="modified residue" description="N6-(pyridoxal phosphate)lysine" evidence="15">
    <location>
        <position position="364"/>
    </location>
</feature>
<dbReference type="InterPro" id="IPR013785">
    <property type="entry name" value="Aldolase_TIM"/>
</dbReference>
<keyword evidence="9 15" id="KW-0663">Pyridoxal phosphate</keyword>
<protein>
    <recommendedName>
        <fullName evidence="5">L-lysine 2,3-aminomutase</fullName>
    </recommendedName>
    <alternativeName>
        <fullName evidence="13">EF-P post-translational modification enzyme B</fullName>
    </alternativeName>
</protein>
<evidence type="ECO:0000259" key="17">
    <source>
        <dbReference type="PROSITE" id="PS51918"/>
    </source>
</evidence>
<evidence type="ECO:0000256" key="6">
    <source>
        <dbReference type="ARBA" id="ARBA00022485"/>
    </source>
</evidence>
<feature type="binding site" evidence="14">
    <location>
        <position position="156"/>
    </location>
    <ligand>
        <name>[4Fe-4S] cluster</name>
        <dbReference type="ChEBI" id="CHEBI:49883"/>
        <note>4Fe-4S-S-AdoMet</note>
    </ligand>
</feature>
<dbReference type="Pfam" id="PF04055">
    <property type="entry name" value="Radical_SAM"/>
    <property type="match status" value="1"/>
</dbReference>
<dbReference type="AlphaFoldDB" id="A0A1H7NC46"/>
<keyword evidence="19" id="KW-1185">Reference proteome</keyword>
<dbReference type="InterPro" id="IPR007197">
    <property type="entry name" value="rSAM"/>
</dbReference>
<dbReference type="GO" id="GO:0016853">
    <property type="term" value="F:isomerase activity"/>
    <property type="evidence" value="ECO:0007669"/>
    <property type="project" value="UniProtKB-KW"/>
</dbReference>
<dbReference type="PIRSF" id="PIRSF004911">
    <property type="entry name" value="DUF160"/>
    <property type="match status" value="1"/>
</dbReference>
<reference evidence="19" key="1">
    <citation type="submission" date="2016-10" db="EMBL/GenBank/DDBJ databases">
        <authorList>
            <person name="Varghese N."/>
            <person name="Submissions S."/>
        </authorList>
    </citation>
    <scope>NUCLEOTIDE SEQUENCE [LARGE SCALE GENOMIC DNA]</scope>
    <source>
        <strain evidence="19">DSM 241</strain>
    </source>
</reference>
<evidence type="ECO:0000256" key="3">
    <source>
        <dbReference type="ARBA" id="ARBA00001966"/>
    </source>
</evidence>
<dbReference type="Gene3D" id="3.20.20.70">
    <property type="entry name" value="Aldolase class I"/>
    <property type="match status" value="1"/>
</dbReference>
<comment type="cofactor">
    <cofactor evidence="2 15">
        <name>pyridoxal 5'-phosphate</name>
        <dbReference type="ChEBI" id="CHEBI:597326"/>
    </cofactor>
</comment>
<evidence type="ECO:0000256" key="12">
    <source>
        <dbReference type="ARBA" id="ARBA00023235"/>
    </source>
</evidence>
<dbReference type="CDD" id="cd01335">
    <property type="entry name" value="Radical_SAM"/>
    <property type="match status" value="1"/>
</dbReference>
<evidence type="ECO:0000256" key="15">
    <source>
        <dbReference type="PIRSR" id="PIRSR603739-50"/>
    </source>
</evidence>
<evidence type="ECO:0000256" key="2">
    <source>
        <dbReference type="ARBA" id="ARBA00001933"/>
    </source>
</evidence>
<evidence type="ECO:0000256" key="5">
    <source>
        <dbReference type="ARBA" id="ARBA00022363"/>
    </source>
</evidence>
<feature type="binding site" evidence="14">
    <location>
        <position position="152"/>
    </location>
    <ligand>
        <name>[4Fe-4S] cluster</name>
        <dbReference type="ChEBI" id="CHEBI:49883"/>
        <note>4Fe-4S-S-AdoMet</note>
    </ligand>
</feature>
<keyword evidence="6 14" id="KW-0004">4Fe-4S</keyword>
<gene>
    <name evidence="18" type="ORF">SAMN05444515_11177</name>
</gene>
<evidence type="ECO:0000256" key="4">
    <source>
        <dbReference type="ARBA" id="ARBA00008703"/>
    </source>
</evidence>
<keyword evidence="7" id="KW-0949">S-adenosyl-L-methionine</keyword>
<sequence>MDAGRIRGETGTGPGKRGKMTDCPVSALWVKPPMITRLTADRQACAWQTALAQAITDPEVLIRRLDLDAGLLPTARMAAQQFRLKVPESYVARMQSGNPNDPLLRQVLPMGNELQQAPGFVKDPVGDLDAMAAPGVIQKYAGRALLIATGACAIHCRYCFRRHYPYGQASAGRNHWPHTLAWLRARPDIHEVILSGGDPLMLTDGELAAMARDLARINHLRTLRLHTRLPVILPERIGADLIQWIADTRLRVVMVIHANHAQELDPSTRNAFAALAQAGVRIFNQAVLLRGVNDNVAALRDLGEALFDSGVQPYYLHLLDPVCGATHFAVEDVVAVELMQALAADQPGYLLPRLVREIPGAAGKSPVI</sequence>